<proteinExistence type="predicted"/>
<feature type="domain" description="DUF1214" evidence="2">
    <location>
        <begin position="71"/>
        <end position="169"/>
    </location>
</feature>
<dbReference type="PIRSF" id="PIRSF009471">
    <property type="entry name" value="UCP009471"/>
    <property type="match status" value="1"/>
</dbReference>
<dbReference type="SUPFAM" id="SSF160935">
    <property type="entry name" value="VPA0735-like"/>
    <property type="match status" value="1"/>
</dbReference>
<name>A0A918SAE6_9HYPH</name>
<dbReference type="PANTHER" id="PTHR36509">
    <property type="entry name" value="BLL3101 PROTEIN"/>
    <property type="match status" value="1"/>
</dbReference>
<keyword evidence="1" id="KW-0812">Transmembrane</keyword>
<dbReference type="InterPro" id="IPR037049">
    <property type="entry name" value="DUF1214_C_sf"/>
</dbReference>
<dbReference type="Gene3D" id="2.60.120.600">
    <property type="entry name" value="Domain of unknown function DUF1214, C-terminal domain"/>
    <property type="match status" value="1"/>
</dbReference>
<keyword evidence="1" id="KW-0472">Membrane</keyword>
<reference evidence="3" key="1">
    <citation type="journal article" date="2014" name="Int. J. Syst. Evol. Microbiol.">
        <title>Complete genome sequence of Corynebacterium casei LMG S-19264T (=DSM 44701T), isolated from a smear-ripened cheese.</title>
        <authorList>
            <consortium name="US DOE Joint Genome Institute (JGI-PGF)"/>
            <person name="Walter F."/>
            <person name="Albersmeier A."/>
            <person name="Kalinowski J."/>
            <person name="Ruckert C."/>
        </authorList>
    </citation>
    <scope>NUCLEOTIDE SEQUENCE</scope>
    <source>
        <strain evidence="3">KCTC 32437</strain>
    </source>
</reference>
<feature type="transmembrane region" description="Helical" evidence="1">
    <location>
        <begin position="6"/>
        <end position="26"/>
    </location>
</feature>
<dbReference type="InterPro" id="IPR010621">
    <property type="entry name" value="DUF1214"/>
</dbReference>
<dbReference type="PANTHER" id="PTHR36509:SF2">
    <property type="entry name" value="BLL3101 PROTEIN"/>
    <property type="match status" value="1"/>
</dbReference>
<accession>A0A918SAE6</accession>
<organism evidence="3 4">
    <name type="scientific">Devosia pacifica</name>
    <dbReference type="NCBI Taxonomy" id="1335967"/>
    <lineage>
        <taxon>Bacteria</taxon>
        <taxon>Pseudomonadati</taxon>
        <taxon>Pseudomonadota</taxon>
        <taxon>Alphaproteobacteria</taxon>
        <taxon>Hyphomicrobiales</taxon>
        <taxon>Devosiaceae</taxon>
        <taxon>Devosia</taxon>
    </lineage>
</organism>
<gene>
    <name evidence="3" type="ORF">GCM10007989_26290</name>
</gene>
<comment type="caution">
    <text evidence="3">The sequence shown here is derived from an EMBL/GenBank/DDBJ whole genome shotgun (WGS) entry which is preliminary data.</text>
</comment>
<evidence type="ECO:0000313" key="4">
    <source>
        <dbReference type="Proteomes" id="UP000646579"/>
    </source>
</evidence>
<dbReference type="EMBL" id="BMZE01000003">
    <property type="protein sequence ID" value="GHA29443.1"/>
    <property type="molecule type" value="Genomic_DNA"/>
</dbReference>
<keyword evidence="1" id="KW-1133">Transmembrane helix</keyword>
<evidence type="ECO:0000313" key="3">
    <source>
        <dbReference type="EMBL" id="GHA29443.1"/>
    </source>
</evidence>
<dbReference type="InterPro" id="IPR012038">
    <property type="entry name" value="UCP009471"/>
</dbReference>
<protein>
    <recommendedName>
        <fullName evidence="2">DUF1214 domain-containing protein</fullName>
    </recommendedName>
</protein>
<dbReference type="Pfam" id="PF06742">
    <property type="entry name" value="DUF1214"/>
    <property type="match status" value="1"/>
</dbReference>
<sequence length="190" mass="20540">MRFVVYLAMMVVVALLVGFGLSYYALTEGRFFGTLQSGSWTAWPDIGTPDPNPYTRAHIARLGQLQLGQSEGLQFIADTDSDGEPLTRSCSYRLEGTTPLATFWTLVAVDEDGRNIALPDTPPVIRSSDLARGADGSIQLNIGTRLSPLNWLALSGSGPFTLELRLYDTASFTDTGSSTRMPTITRGACP</sequence>
<evidence type="ECO:0000256" key="1">
    <source>
        <dbReference type="SAM" id="Phobius"/>
    </source>
</evidence>
<dbReference type="Proteomes" id="UP000646579">
    <property type="component" value="Unassembled WGS sequence"/>
</dbReference>
<dbReference type="RefSeq" id="WP_189426200.1">
    <property type="nucleotide sequence ID" value="NZ_BMZE01000003.1"/>
</dbReference>
<evidence type="ECO:0000259" key="2">
    <source>
        <dbReference type="Pfam" id="PF06742"/>
    </source>
</evidence>
<dbReference type="AlphaFoldDB" id="A0A918SAE6"/>
<keyword evidence="4" id="KW-1185">Reference proteome</keyword>
<reference evidence="3" key="2">
    <citation type="submission" date="2020-09" db="EMBL/GenBank/DDBJ databases">
        <authorList>
            <person name="Sun Q."/>
            <person name="Kim S."/>
        </authorList>
    </citation>
    <scope>NUCLEOTIDE SEQUENCE</scope>
    <source>
        <strain evidence="3">KCTC 32437</strain>
    </source>
</reference>